<organism evidence="10 11">
    <name type="scientific">Cryptotermes secundus</name>
    <dbReference type="NCBI Taxonomy" id="105785"/>
    <lineage>
        <taxon>Eukaryota</taxon>
        <taxon>Metazoa</taxon>
        <taxon>Ecdysozoa</taxon>
        <taxon>Arthropoda</taxon>
        <taxon>Hexapoda</taxon>
        <taxon>Insecta</taxon>
        <taxon>Pterygota</taxon>
        <taxon>Neoptera</taxon>
        <taxon>Polyneoptera</taxon>
        <taxon>Dictyoptera</taxon>
        <taxon>Blattodea</taxon>
        <taxon>Blattoidea</taxon>
        <taxon>Termitoidae</taxon>
        <taxon>Kalotermitidae</taxon>
        <taxon>Cryptotermitinae</taxon>
        <taxon>Cryptotermes</taxon>
    </lineage>
</organism>
<dbReference type="STRING" id="105785.A0A2J7QZ11"/>
<keyword evidence="7 8" id="KW-0472">Membrane</keyword>
<feature type="transmembrane region" description="Helical" evidence="8">
    <location>
        <begin position="107"/>
        <end position="126"/>
    </location>
</feature>
<dbReference type="PANTHER" id="PTHR43066:SF1">
    <property type="entry name" value="RHOMBOID PROTEIN 2"/>
    <property type="match status" value="1"/>
</dbReference>
<dbReference type="EMBL" id="NEVH01009080">
    <property type="protein sequence ID" value="PNF33822.1"/>
    <property type="molecule type" value="Genomic_DNA"/>
</dbReference>
<evidence type="ECO:0000256" key="8">
    <source>
        <dbReference type="SAM" id="Phobius"/>
    </source>
</evidence>
<feature type="domain" description="Peptidase S54 rhomboid" evidence="9">
    <location>
        <begin position="68"/>
        <end position="210"/>
    </location>
</feature>
<keyword evidence="6 8" id="KW-1133">Transmembrane helix</keyword>
<evidence type="ECO:0000256" key="5">
    <source>
        <dbReference type="ARBA" id="ARBA00022801"/>
    </source>
</evidence>
<comment type="caution">
    <text evidence="10">The sequence shown here is derived from an EMBL/GenBank/DDBJ whole genome shotgun (WGS) entry which is preliminary data.</text>
</comment>
<dbReference type="GO" id="GO:0016020">
    <property type="term" value="C:membrane"/>
    <property type="evidence" value="ECO:0007669"/>
    <property type="project" value="UniProtKB-SubCell"/>
</dbReference>
<dbReference type="InterPro" id="IPR022764">
    <property type="entry name" value="Peptidase_S54_rhomboid_dom"/>
</dbReference>
<dbReference type="FunFam" id="1.20.1540.10:FF:000008">
    <property type="entry name" value="RHOMBOID-like protein 13"/>
    <property type="match status" value="1"/>
</dbReference>
<dbReference type="OrthoDB" id="10257275at2759"/>
<evidence type="ECO:0000256" key="3">
    <source>
        <dbReference type="ARBA" id="ARBA00022670"/>
    </source>
</evidence>
<evidence type="ECO:0000256" key="7">
    <source>
        <dbReference type="ARBA" id="ARBA00023136"/>
    </source>
</evidence>
<protein>
    <recommendedName>
        <fullName evidence="9">Peptidase S54 rhomboid domain-containing protein</fullName>
    </recommendedName>
</protein>
<dbReference type="GO" id="GO:0006508">
    <property type="term" value="P:proteolysis"/>
    <property type="evidence" value="ECO:0007669"/>
    <property type="project" value="UniProtKB-KW"/>
</dbReference>
<keyword evidence="5" id="KW-0378">Hydrolase</keyword>
<keyword evidence="4 8" id="KW-0812">Transmembrane</keyword>
<evidence type="ECO:0000256" key="2">
    <source>
        <dbReference type="ARBA" id="ARBA00009045"/>
    </source>
</evidence>
<dbReference type="InParanoid" id="A0A2J7QZ11"/>
<dbReference type="PANTHER" id="PTHR43066">
    <property type="entry name" value="RHOMBOID-RELATED PROTEIN"/>
    <property type="match status" value="1"/>
</dbReference>
<evidence type="ECO:0000256" key="6">
    <source>
        <dbReference type="ARBA" id="ARBA00022989"/>
    </source>
</evidence>
<dbReference type="InterPro" id="IPR035952">
    <property type="entry name" value="Rhomboid-like_sf"/>
</dbReference>
<dbReference type="Pfam" id="PF01694">
    <property type="entry name" value="Rhomboid"/>
    <property type="match status" value="1"/>
</dbReference>
<sequence length="291" mass="32738">MQRRRNRGLELGVVLLLSEMMNVGFRQIPTVTLCTIVGQVLLYLGIIQVPWEKWEICISAETILKHRDYKRLFFSTFEHGDDMHLYYNMISFMVKGRSLERRYGSTNFGFLLLMISVLTSVIYVGLGYTLTEVLHNSYYMRSCAIGFSGVIFALKVLTSYETPPGREFIGFLWVPTRYAAWFELILIHLLVPNTSFIGHFAGILAGLIYISTPIGSIMDGFISSLTGVSFTLLAEGPRMSLFACLSPVKDPQYFLCFIFVKSLIAFLATPIEMPQAGSGPMNRCSAPILAN</sequence>
<comment type="similarity">
    <text evidence="2">Belongs to the peptidase S54 family.</text>
</comment>
<evidence type="ECO:0000313" key="10">
    <source>
        <dbReference type="EMBL" id="PNF33822.1"/>
    </source>
</evidence>
<comment type="subcellular location">
    <subcellularLocation>
        <location evidence="1">Membrane</location>
        <topology evidence="1">Multi-pass membrane protein</topology>
    </subcellularLocation>
</comment>
<dbReference type="Gene3D" id="1.20.1540.10">
    <property type="entry name" value="Rhomboid-like"/>
    <property type="match status" value="1"/>
</dbReference>
<evidence type="ECO:0000256" key="1">
    <source>
        <dbReference type="ARBA" id="ARBA00004141"/>
    </source>
</evidence>
<feature type="transmembrane region" description="Helical" evidence="8">
    <location>
        <begin position="169"/>
        <end position="191"/>
    </location>
</feature>
<gene>
    <name evidence="10" type="ORF">B7P43_G08600</name>
</gene>
<dbReference type="Proteomes" id="UP000235965">
    <property type="component" value="Unassembled WGS sequence"/>
</dbReference>
<dbReference type="AlphaFoldDB" id="A0A2J7QZ11"/>
<dbReference type="GO" id="GO:0004252">
    <property type="term" value="F:serine-type endopeptidase activity"/>
    <property type="evidence" value="ECO:0007669"/>
    <property type="project" value="InterPro"/>
</dbReference>
<feature type="transmembrane region" description="Helical" evidence="8">
    <location>
        <begin position="138"/>
        <end position="157"/>
    </location>
</feature>
<evidence type="ECO:0000259" key="9">
    <source>
        <dbReference type="Pfam" id="PF01694"/>
    </source>
</evidence>
<dbReference type="SUPFAM" id="SSF144091">
    <property type="entry name" value="Rhomboid-like"/>
    <property type="match status" value="1"/>
</dbReference>
<evidence type="ECO:0000313" key="11">
    <source>
        <dbReference type="Proteomes" id="UP000235965"/>
    </source>
</evidence>
<keyword evidence="3" id="KW-0645">Protease</keyword>
<evidence type="ECO:0000256" key="4">
    <source>
        <dbReference type="ARBA" id="ARBA00022692"/>
    </source>
</evidence>
<feature type="transmembrane region" description="Helical" evidence="8">
    <location>
        <begin position="203"/>
        <end position="233"/>
    </location>
</feature>
<keyword evidence="11" id="KW-1185">Reference proteome</keyword>
<name>A0A2J7QZ11_9NEOP</name>
<accession>A0A2J7QZ11</accession>
<proteinExistence type="inferred from homology"/>
<reference evidence="10 11" key="1">
    <citation type="submission" date="2017-12" db="EMBL/GenBank/DDBJ databases">
        <title>Hemimetabolous genomes reveal molecular basis of termite eusociality.</title>
        <authorList>
            <person name="Harrison M.C."/>
            <person name="Jongepier E."/>
            <person name="Robertson H.M."/>
            <person name="Arning N."/>
            <person name="Bitard-Feildel T."/>
            <person name="Chao H."/>
            <person name="Childers C.P."/>
            <person name="Dinh H."/>
            <person name="Doddapaneni H."/>
            <person name="Dugan S."/>
            <person name="Gowin J."/>
            <person name="Greiner C."/>
            <person name="Han Y."/>
            <person name="Hu H."/>
            <person name="Hughes D.S.T."/>
            <person name="Huylmans A.-K."/>
            <person name="Kemena C."/>
            <person name="Kremer L.P.M."/>
            <person name="Lee S.L."/>
            <person name="Lopez-Ezquerra A."/>
            <person name="Mallet L."/>
            <person name="Monroy-Kuhn J.M."/>
            <person name="Moser A."/>
            <person name="Murali S.C."/>
            <person name="Muzny D.M."/>
            <person name="Otani S."/>
            <person name="Piulachs M.-D."/>
            <person name="Poelchau M."/>
            <person name="Qu J."/>
            <person name="Schaub F."/>
            <person name="Wada-Katsumata A."/>
            <person name="Worley K.C."/>
            <person name="Xie Q."/>
            <person name="Ylla G."/>
            <person name="Poulsen M."/>
            <person name="Gibbs R.A."/>
            <person name="Schal C."/>
            <person name="Richards S."/>
            <person name="Belles X."/>
            <person name="Korb J."/>
            <person name="Bornberg-Bauer E."/>
        </authorList>
    </citation>
    <scope>NUCLEOTIDE SEQUENCE [LARGE SCALE GENOMIC DNA]</scope>
    <source>
        <tissue evidence="10">Whole body</tissue>
    </source>
</reference>